<evidence type="ECO:0000313" key="2">
    <source>
        <dbReference type="EMBL" id="CAK5264041.1"/>
    </source>
</evidence>
<comment type="caution">
    <text evidence="2">The sequence shown here is derived from an EMBL/GenBank/DDBJ whole genome shotgun (WGS) entry which is preliminary data.</text>
</comment>
<evidence type="ECO:0008006" key="4">
    <source>
        <dbReference type="Google" id="ProtNLM"/>
    </source>
</evidence>
<dbReference type="Proteomes" id="UP001295794">
    <property type="component" value="Unassembled WGS sequence"/>
</dbReference>
<keyword evidence="3" id="KW-1185">Reference proteome</keyword>
<keyword evidence="1" id="KW-0175">Coiled coil</keyword>
<accession>A0AAD2Q0Z7</accession>
<reference evidence="2" key="1">
    <citation type="submission" date="2023-11" db="EMBL/GenBank/DDBJ databases">
        <authorList>
            <person name="De Vega J J."/>
            <person name="De Vega J J."/>
        </authorList>
    </citation>
    <scope>NUCLEOTIDE SEQUENCE</scope>
</reference>
<sequence>MDSDDPTLVFVLESLICQPADTKQSKKFSPLAGEPTLIHCKKFETLHLAINTELRLLICNICCSALLPKSVFNHLRTTHKTLLRGLTQAQFLQVCKDQRCLEEWPHIRALTVGPRKPFAGLAVMTERSVCTECGHLGTPKDVKQHVKIHGARSQPPILDNCLTQVLNRGGTGYAKKTFWVERIPEQAAQQGSQLLPNFKRFSSQAAGMETEIPNARLISPLLLRTRWHEYIQPHQDSIGLLIELASMPEKDDFPALHSAVLDYFQHATEFLPVTEEPVLQRINSSDPAKDGINNTPLHDFHQPERTLTAYIVPVTRLLAALLRQSSTVQLPSSEALRGAVTMLKERMLETGLMTTGLSPPAIQLLHNVFKALWLEKWKADEGGDSHWADPTMCFLALFCLEPSGTFFQPPRVTTPVSKLCRAIRLVVLMEIHTSIHMDKKTTQEKEMERCAPFVMEHTGTTFGSLMSLQHYATALTLNSMALPHIVWIDLVHGHRLMFKGQSISLKQLQSVFDTLEAQIVKRWEAEVLLGLPLMMEYGTLSDDLLETKQGYSFFKDKANGLSNSGSKLLEAILGNDKIRKDFTIGNGSSFNYVRCRQWLQALASVECMLLVYIDLTSGATTRGTELVSMLACNSLYRVRNVMSVGRYVALIRQYDKTTNLRQEDKLIPHALSSFCGDLLIQVHTLARPLASFLASELWPTPSSDCALKYRQMLFMDYGREFTSDKLSAAMGEFTSAHLDWSMQLAAWRHVNIAMRRKLCNRSLDSVDQDPFSAMQSGHTRGTEDRIYGLSANALLGAPEDLVQTFLSISTDWQLATKVVPGGLNLRYNKSLRGHFNSLVEDGTIKTNPVEQTSSQMETMLEMQKAMLKEIKSLRRELRLMKARSSKPILTISYCLKKRR</sequence>
<dbReference type="AlphaFoldDB" id="A0AAD2Q0Z7"/>
<evidence type="ECO:0000256" key="1">
    <source>
        <dbReference type="SAM" id="Coils"/>
    </source>
</evidence>
<organism evidence="2 3">
    <name type="scientific">Mycena citricolor</name>
    <dbReference type="NCBI Taxonomy" id="2018698"/>
    <lineage>
        <taxon>Eukaryota</taxon>
        <taxon>Fungi</taxon>
        <taxon>Dikarya</taxon>
        <taxon>Basidiomycota</taxon>
        <taxon>Agaricomycotina</taxon>
        <taxon>Agaricomycetes</taxon>
        <taxon>Agaricomycetidae</taxon>
        <taxon>Agaricales</taxon>
        <taxon>Marasmiineae</taxon>
        <taxon>Mycenaceae</taxon>
        <taxon>Mycena</taxon>
    </lineage>
</organism>
<protein>
    <recommendedName>
        <fullName evidence="4">C2H2-type domain-containing protein</fullName>
    </recommendedName>
</protein>
<proteinExistence type="predicted"/>
<gene>
    <name evidence="2" type="ORF">MYCIT1_LOCUS3891</name>
</gene>
<name>A0AAD2Q0Z7_9AGAR</name>
<evidence type="ECO:0000313" key="3">
    <source>
        <dbReference type="Proteomes" id="UP001295794"/>
    </source>
</evidence>
<dbReference type="EMBL" id="CAVNYO010000046">
    <property type="protein sequence ID" value="CAK5264041.1"/>
    <property type="molecule type" value="Genomic_DNA"/>
</dbReference>
<feature type="coiled-coil region" evidence="1">
    <location>
        <begin position="856"/>
        <end position="883"/>
    </location>
</feature>